<dbReference type="KEGG" id="shun:DWB77_00654"/>
<evidence type="ECO:0000256" key="1">
    <source>
        <dbReference type="SAM" id="Coils"/>
    </source>
</evidence>
<evidence type="ECO:0000313" key="2">
    <source>
        <dbReference type="EMBL" id="AYG78546.1"/>
    </source>
</evidence>
<reference evidence="2 3" key="1">
    <citation type="submission" date="2018-10" db="EMBL/GenBank/DDBJ databases">
        <title>Relationship between Morphology and Antimicrobial Activity in Streptomyces.</title>
        <authorList>
            <person name="Kang H.J."/>
            <person name="Kim S.B."/>
        </authorList>
    </citation>
    <scope>NUCLEOTIDE SEQUENCE [LARGE SCALE GENOMIC DNA]</scope>
    <source>
        <strain evidence="2 3">BH38</strain>
    </source>
</reference>
<dbReference type="Proteomes" id="UP000271554">
    <property type="component" value="Chromosome"/>
</dbReference>
<sequence>MDSAAQRVAAARAALLEAYYRARDTGDADLMAAAALDLPSSQRFGTHPGHVPALIHEAYAAAVTPVSRCRLAAALARAWVYGGDAQRAVTFAREAVALADGLGEPEVVAEALDAALVAHWGPDDFTERLALSARLADAAAHLTDPGQRSTAHLWRLTTAWECLDVVSVQRQLRALDLLAEESGAPRDAFFAASRRAMHALVTGDIEAVDRLIAVTDELGRRTAEPDVEAVTHSLAAARALRAGDITSLREEAAAFAAFGAAEGVPSVSAEAARLWLAAEEPDRALGLLNQLAGAGLDTVARDVDFLLTVTSLVGVAAELHVDDILSDGVRLLEPFAGRAVLNAGAVTFHGVVDDYLHRAGQALGHPGATAWRHRAATSYQRIGATWWQERLVAARPPSATARPLTVHLHQDGNRGWVVGTGDATVGLPDLKGLHYVRELLRNPGVERSALALSAAAPGHAGTVVADSETGAVIDRQALAAYRQRLREIDAELDTAGSWNDEAGLDRLRLEREALLAEVRAATGLGGRRRRFSSTEERARVAVRKAIAAALDRIQQHDAALARLLRDTVHTGACCHYDPDPARPVTWLLDPPTTDSATGTRP</sequence>
<keyword evidence="3" id="KW-1185">Reference proteome</keyword>
<keyword evidence="1" id="KW-0175">Coiled coil</keyword>
<proteinExistence type="predicted"/>
<dbReference type="AlphaFoldDB" id="A0A387H4C9"/>
<feature type="coiled-coil region" evidence="1">
    <location>
        <begin position="504"/>
        <end position="566"/>
    </location>
</feature>
<accession>A0A387H4C9</accession>
<dbReference type="RefSeq" id="WP_162952390.1">
    <property type="nucleotide sequence ID" value="NZ_CP032698.1"/>
</dbReference>
<organism evidence="2 3">
    <name type="scientific">Streptomyces hundungensis</name>
    <dbReference type="NCBI Taxonomy" id="1077946"/>
    <lineage>
        <taxon>Bacteria</taxon>
        <taxon>Bacillati</taxon>
        <taxon>Actinomycetota</taxon>
        <taxon>Actinomycetes</taxon>
        <taxon>Kitasatosporales</taxon>
        <taxon>Streptomycetaceae</taxon>
        <taxon>Streptomyces</taxon>
    </lineage>
</organism>
<gene>
    <name evidence="2" type="ORF">DWB77_00654</name>
</gene>
<dbReference type="EMBL" id="CP032698">
    <property type="protein sequence ID" value="AYG78546.1"/>
    <property type="molecule type" value="Genomic_DNA"/>
</dbReference>
<name>A0A387H4C9_9ACTN</name>
<evidence type="ECO:0000313" key="3">
    <source>
        <dbReference type="Proteomes" id="UP000271554"/>
    </source>
</evidence>
<protein>
    <submittedName>
        <fullName evidence="2">Uncharacterized protein</fullName>
    </submittedName>
</protein>